<keyword evidence="1" id="KW-0472">Membrane</keyword>
<sequence length="142" mass="16590">MLSDKDHLNYLDIRNNCIEQIDFKFIKHVYISLGIFNERCKFYGLTKTDIFFISKSTVYVVGTFVLVAFCVAIAMIILYSRRFTKSTKNDEMPMVVFNDLSNAVSDDNNRRLVEPPHEYEAINYIVPERRESNGYLVPRSDL</sequence>
<protein>
    <submittedName>
        <fullName evidence="3">Uncharacterized protein LOC108561591</fullName>
    </submittedName>
</protein>
<dbReference type="Proteomes" id="UP000695000">
    <property type="component" value="Unplaced"/>
</dbReference>
<keyword evidence="1" id="KW-1133">Transmembrane helix</keyword>
<dbReference type="RefSeq" id="XP_017775089.1">
    <property type="nucleotide sequence ID" value="XM_017919600.1"/>
</dbReference>
<reference evidence="3" key="1">
    <citation type="submission" date="2025-08" db="UniProtKB">
        <authorList>
            <consortium name="RefSeq"/>
        </authorList>
    </citation>
    <scope>IDENTIFICATION</scope>
    <source>
        <tissue evidence="3">Whole Larva</tissue>
    </source>
</reference>
<keyword evidence="2" id="KW-1185">Reference proteome</keyword>
<organism evidence="2 3">
    <name type="scientific">Nicrophorus vespilloides</name>
    <name type="common">Boreal carrion beetle</name>
    <dbReference type="NCBI Taxonomy" id="110193"/>
    <lineage>
        <taxon>Eukaryota</taxon>
        <taxon>Metazoa</taxon>
        <taxon>Ecdysozoa</taxon>
        <taxon>Arthropoda</taxon>
        <taxon>Hexapoda</taxon>
        <taxon>Insecta</taxon>
        <taxon>Pterygota</taxon>
        <taxon>Neoptera</taxon>
        <taxon>Endopterygota</taxon>
        <taxon>Coleoptera</taxon>
        <taxon>Polyphaga</taxon>
        <taxon>Staphyliniformia</taxon>
        <taxon>Silphidae</taxon>
        <taxon>Nicrophorinae</taxon>
        <taxon>Nicrophorus</taxon>
    </lineage>
</organism>
<name>A0ABM1MKI9_NICVS</name>
<dbReference type="GeneID" id="108561591"/>
<keyword evidence="1" id="KW-0812">Transmembrane</keyword>
<evidence type="ECO:0000256" key="1">
    <source>
        <dbReference type="SAM" id="Phobius"/>
    </source>
</evidence>
<gene>
    <name evidence="3" type="primary">LOC108561591</name>
</gene>
<evidence type="ECO:0000313" key="3">
    <source>
        <dbReference type="RefSeq" id="XP_017775089.1"/>
    </source>
</evidence>
<accession>A0ABM1MKI9</accession>
<feature type="transmembrane region" description="Helical" evidence="1">
    <location>
        <begin position="58"/>
        <end position="79"/>
    </location>
</feature>
<proteinExistence type="predicted"/>
<evidence type="ECO:0000313" key="2">
    <source>
        <dbReference type="Proteomes" id="UP000695000"/>
    </source>
</evidence>